<sequence length="99" mass="11179">MPRSSPIGRVMTRSSPIGRVMTRFSPIGLLMPRSCLIGRVMPRFSPIGQVMPPMPLAFISELSNPLNQIHCRTKMFSSWVLQTTSKTELDKQNYNNSKV</sequence>
<organism evidence="1">
    <name type="scientific">Anguilla anguilla</name>
    <name type="common">European freshwater eel</name>
    <name type="synonym">Muraena anguilla</name>
    <dbReference type="NCBI Taxonomy" id="7936"/>
    <lineage>
        <taxon>Eukaryota</taxon>
        <taxon>Metazoa</taxon>
        <taxon>Chordata</taxon>
        <taxon>Craniata</taxon>
        <taxon>Vertebrata</taxon>
        <taxon>Euteleostomi</taxon>
        <taxon>Actinopterygii</taxon>
        <taxon>Neopterygii</taxon>
        <taxon>Teleostei</taxon>
        <taxon>Anguilliformes</taxon>
        <taxon>Anguillidae</taxon>
        <taxon>Anguilla</taxon>
    </lineage>
</organism>
<reference evidence="1" key="2">
    <citation type="journal article" date="2015" name="Fish Shellfish Immunol.">
        <title>Early steps in the European eel (Anguilla anguilla)-Vibrio vulnificus interaction in the gills: Role of the RtxA13 toxin.</title>
        <authorList>
            <person name="Callol A."/>
            <person name="Pajuelo D."/>
            <person name="Ebbesson L."/>
            <person name="Teles M."/>
            <person name="MacKenzie S."/>
            <person name="Amaro C."/>
        </authorList>
    </citation>
    <scope>NUCLEOTIDE SEQUENCE</scope>
</reference>
<proteinExistence type="predicted"/>
<accession>A0A0E9PFE3</accession>
<dbReference type="EMBL" id="GBXM01105580">
    <property type="protein sequence ID" value="JAH02997.1"/>
    <property type="molecule type" value="Transcribed_RNA"/>
</dbReference>
<dbReference type="AlphaFoldDB" id="A0A0E9PFE3"/>
<evidence type="ECO:0000313" key="1">
    <source>
        <dbReference type="EMBL" id="JAH02997.1"/>
    </source>
</evidence>
<reference evidence="1" key="1">
    <citation type="submission" date="2014-11" db="EMBL/GenBank/DDBJ databases">
        <authorList>
            <person name="Amaro Gonzalez C."/>
        </authorList>
    </citation>
    <scope>NUCLEOTIDE SEQUENCE</scope>
</reference>
<protein>
    <submittedName>
        <fullName evidence="1">Uncharacterized protein</fullName>
    </submittedName>
</protein>
<name>A0A0E9PFE3_ANGAN</name>